<dbReference type="PANTHER" id="PTHR31286">
    <property type="entry name" value="GLYCINE-RICH CELL WALL STRUCTURAL PROTEIN 1.8-LIKE"/>
    <property type="match status" value="1"/>
</dbReference>
<feature type="compositionally biased region" description="Basic and acidic residues" evidence="1">
    <location>
        <begin position="346"/>
        <end position="364"/>
    </location>
</feature>
<evidence type="ECO:0000256" key="1">
    <source>
        <dbReference type="SAM" id="MobiDB-lite"/>
    </source>
</evidence>
<evidence type="ECO:0000313" key="4">
    <source>
        <dbReference type="Proteomes" id="UP001180020"/>
    </source>
</evidence>
<dbReference type="InterPro" id="IPR040256">
    <property type="entry name" value="At4g02000-like"/>
</dbReference>
<comment type="caution">
    <text evidence="3">The sequence shown here is derived from an EMBL/GenBank/DDBJ whole genome shotgun (WGS) entry which is preliminary data.</text>
</comment>
<dbReference type="AlphaFoldDB" id="A0AAV9C5M5"/>
<evidence type="ECO:0000259" key="2">
    <source>
        <dbReference type="Pfam" id="PF14111"/>
    </source>
</evidence>
<accession>A0AAV9C5M5</accession>
<reference evidence="3" key="2">
    <citation type="submission" date="2023-06" db="EMBL/GenBank/DDBJ databases">
        <authorList>
            <person name="Ma L."/>
            <person name="Liu K.-W."/>
            <person name="Li Z."/>
            <person name="Hsiao Y.-Y."/>
            <person name="Qi Y."/>
            <person name="Fu T."/>
            <person name="Tang G."/>
            <person name="Zhang D."/>
            <person name="Sun W.-H."/>
            <person name="Liu D.-K."/>
            <person name="Li Y."/>
            <person name="Chen G.-Z."/>
            <person name="Liu X.-D."/>
            <person name="Liao X.-Y."/>
            <person name="Jiang Y.-T."/>
            <person name="Yu X."/>
            <person name="Hao Y."/>
            <person name="Huang J."/>
            <person name="Zhao X.-W."/>
            <person name="Ke S."/>
            <person name="Chen Y.-Y."/>
            <person name="Wu W.-L."/>
            <person name="Hsu J.-L."/>
            <person name="Lin Y.-F."/>
            <person name="Huang M.-D."/>
            <person name="Li C.-Y."/>
            <person name="Huang L."/>
            <person name="Wang Z.-W."/>
            <person name="Zhao X."/>
            <person name="Zhong W.-Y."/>
            <person name="Peng D.-H."/>
            <person name="Ahmad S."/>
            <person name="Lan S."/>
            <person name="Zhang J.-S."/>
            <person name="Tsai W.-C."/>
            <person name="Van De Peer Y."/>
            <person name="Liu Z.-J."/>
        </authorList>
    </citation>
    <scope>NUCLEOTIDE SEQUENCE</scope>
    <source>
        <strain evidence="3">CP</strain>
        <tissue evidence="3">Leaves</tissue>
    </source>
</reference>
<sequence length="458" mass="49920">MIPPIDHLFSSSPQGPVPSEALGPSAAPAMLPTSLITQEGAQALPVSFAQAVQQRSIVSYTLPEPSMSNGRRVVRLNPAAHLSCLREQDHSLVGKFAGRRPSVESIERNISRHWKTSQSVLVGFGTNGCLRFEFKCMGDLEMVLQAAPWSFAGNVLRLKRWEQTFDPSIAFPALVPVWIKIYNLSFDLFRQDLLMSIGKGIEKPLRIDAYTLARKRLSFARICVEINPLDPLIEEIDVITSVGLTTVKIEYEYIPEACSFCGIVGHPPHACPSCPTRKAPPLKFGPHLRPPDKGKGLLKTPSGRPSPHMAPTVRSNGSKDGDEPTKAPFPAEEDGVSAESPPANGARRDDGARQAAADRQDKADAPGSMALTHAPTRKPQIKHLVTISPFNQWPADYLCVLMIPLLETLQPHTTPHPLLGPLLSPPGRKSMLPHHPLGPTPLRGHPSILAHPSTLPPW</sequence>
<dbReference type="EMBL" id="JAUJYO010000021">
    <property type="protein sequence ID" value="KAK1284160.1"/>
    <property type="molecule type" value="Genomic_DNA"/>
</dbReference>
<reference evidence="3" key="1">
    <citation type="journal article" date="2023" name="Nat. Commun.">
        <title>Diploid and tetraploid genomes of Acorus and the evolution of monocots.</title>
        <authorList>
            <person name="Ma L."/>
            <person name="Liu K.W."/>
            <person name="Li Z."/>
            <person name="Hsiao Y.Y."/>
            <person name="Qi Y."/>
            <person name="Fu T."/>
            <person name="Tang G.D."/>
            <person name="Zhang D."/>
            <person name="Sun W.H."/>
            <person name="Liu D.K."/>
            <person name="Li Y."/>
            <person name="Chen G.Z."/>
            <person name="Liu X.D."/>
            <person name="Liao X.Y."/>
            <person name="Jiang Y.T."/>
            <person name="Yu X."/>
            <person name="Hao Y."/>
            <person name="Huang J."/>
            <person name="Zhao X.W."/>
            <person name="Ke S."/>
            <person name="Chen Y.Y."/>
            <person name="Wu W.L."/>
            <person name="Hsu J.L."/>
            <person name="Lin Y.F."/>
            <person name="Huang M.D."/>
            <person name="Li C.Y."/>
            <person name="Huang L."/>
            <person name="Wang Z.W."/>
            <person name="Zhao X."/>
            <person name="Zhong W.Y."/>
            <person name="Peng D.H."/>
            <person name="Ahmad S."/>
            <person name="Lan S."/>
            <person name="Zhang J.S."/>
            <person name="Tsai W.C."/>
            <person name="Van de Peer Y."/>
            <person name="Liu Z.J."/>
        </authorList>
    </citation>
    <scope>NUCLEOTIDE SEQUENCE</scope>
    <source>
        <strain evidence="3">CP</strain>
    </source>
</reference>
<gene>
    <name evidence="3" type="ORF">QJS10_CPB21g01738</name>
</gene>
<dbReference type="PANTHER" id="PTHR31286:SF99">
    <property type="entry name" value="DUF4283 DOMAIN-CONTAINING PROTEIN"/>
    <property type="match status" value="1"/>
</dbReference>
<dbReference type="Pfam" id="PF14111">
    <property type="entry name" value="DUF4283"/>
    <property type="match status" value="1"/>
</dbReference>
<keyword evidence="4" id="KW-1185">Reference proteome</keyword>
<dbReference type="Proteomes" id="UP001180020">
    <property type="component" value="Unassembled WGS sequence"/>
</dbReference>
<protein>
    <recommendedName>
        <fullName evidence="2">DUF4283 domain-containing protein</fullName>
    </recommendedName>
</protein>
<feature type="domain" description="DUF4283" evidence="2">
    <location>
        <begin position="89"/>
        <end position="168"/>
    </location>
</feature>
<organism evidence="3 4">
    <name type="scientific">Acorus calamus</name>
    <name type="common">Sweet flag</name>
    <dbReference type="NCBI Taxonomy" id="4465"/>
    <lineage>
        <taxon>Eukaryota</taxon>
        <taxon>Viridiplantae</taxon>
        <taxon>Streptophyta</taxon>
        <taxon>Embryophyta</taxon>
        <taxon>Tracheophyta</taxon>
        <taxon>Spermatophyta</taxon>
        <taxon>Magnoliopsida</taxon>
        <taxon>Liliopsida</taxon>
        <taxon>Acoraceae</taxon>
        <taxon>Acorus</taxon>
    </lineage>
</organism>
<name>A0AAV9C5M5_ACOCL</name>
<proteinExistence type="predicted"/>
<feature type="region of interest" description="Disordered" evidence="1">
    <location>
        <begin position="282"/>
        <end position="374"/>
    </location>
</feature>
<feature type="region of interest" description="Disordered" evidence="1">
    <location>
        <begin position="1"/>
        <end position="24"/>
    </location>
</feature>
<dbReference type="InterPro" id="IPR025558">
    <property type="entry name" value="DUF4283"/>
</dbReference>
<evidence type="ECO:0000313" key="3">
    <source>
        <dbReference type="EMBL" id="KAK1284160.1"/>
    </source>
</evidence>